<name>A0AAN6RPP9_9PEZI</name>
<accession>A0AAN6RPP9</accession>
<dbReference type="EMBL" id="MU855938">
    <property type="protein sequence ID" value="KAK3898430.1"/>
    <property type="molecule type" value="Genomic_DNA"/>
</dbReference>
<comment type="caution">
    <text evidence="2">The sequence shown here is derived from an EMBL/GenBank/DDBJ whole genome shotgun (WGS) entry which is preliminary data.</text>
</comment>
<proteinExistence type="predicted"/>
<evidence type="ECO:0000256" key="1">
    <source>
        <dbReference type="SAM" id="SignalP"/>
    </source>
</evidence>
<feature type="chain" id="PRO_5042825231" description="Hydrophobin" evidence="1">
    <location>
        <begin position="19"/>
        <end position="94"/>
    </location>
</feature>
<organism evidence="2 3">
    <name type="scientific">Staphylotrichum tortipilum</name>
    <dbReference type="NCBI Taxonomy" id="2831512"/>
    <lineage>
        <taxon>Eukaryota</taxon>
        <taxon>Fungi</taxon>
        <taxon>Dikarya</taxon>
        <taxon>Ascomycota</taxon>
        <taxon>Pezizomycotina</taxon>
        <taxon>Sordariomycetes</taxon>
        <taxon>Sordariomycetidae</taxon>
        <taxon>Sordariales</taxon>
        <taxon>Chaetomiaceae</taxon>
        <taxon>Staphylotrichum</taxon>
    </lineage>
</organism>
<keyword evidence="3" id="KW-1185">Reference proteome</keyword>
<sequence>MQFTNIISVLALAMTAAALPAAENIDLLAPRTNDPAPACTNNDQRPVCCNGLYGILSCSVNILGSPCEGSSYCCSTSAGHGTFINIQLLNCLKI</sequence>
<dbReference type="Pfam" id="PF22354">
    <property type="entry name" value="Eas"/>
    <property type="match status" value="1"/>
</dbReference>
<evidence type="ECO:0000313" key="3">
    <source>
        <dbReference type="Proteomes" id="UP001303889"/>
    </source>
</evidence>
<evidence type="ECO:0008006" key="4">
    <source>
        <dbReference type="Google" id="ProtNLM"/>
    </source>
</evidence>
<evidence type="ECO:0000313" key="2">
    <source>
        <dbReference type="EMBL" id="KAK3898430.1"/>
    </source>
</evidence>
<protein>
    <recommendedName>
        <fullName evidence="4">Hydrophobin</fullName>
    </recommendedName>
</protein>
<feature type="signal peptide" evidence="1">
    <location>
        <begin position="1"/>
        <end position="18"/>
    </location>
</feature>
<gene>
    <name evidence="2" type="ORF">C8A05DRAFT_37973</name>
</gene>
<dbReference type="AlphaFoldDB" id="A0AAN6RPP9"/>
<reference evidence="2" key="1">
    <citation type="journal article" date="2023" name="Mol. Phylogenet. Evol.">
        <title>Genome-scale phylogeny and comparative genomics of the fungal order Sordariales.</title>
        <authorList>
            <person name="Hensen N."/>
            <person name="Bonometti L."/>
            <person name="Westerberg I."/>
            <person name="Brannstrom I.O."/>
            <person name="Guillou S."/>
            <person name="Cros-Aarteil S."/>
            <person name="Calhoun S."/>
            <person name="Haridas S."/>
            <person name="Kuo A."/>
            <person name="Mondo S."/>
            <person name="Pangilinan J."/>
            <person name="Riley R."/>
            <person name="LaButti K."/>
            <person name="Andreopoulos B."/>
            <person name="Lipzen A."/>
            <person name="Chen C."/>
            <person name="Yan M."/>
            <person name="Daum C."/>
            <person name="Ng V."/>
            <person name="Clum A."/>
            <person name="Steindorff A."/>
            <person name="Ohm R.A."/>
            <person name="Martin F."/>
            <person name="Silar P."/>
            <person name="Natvig D.O."/>
            <person name="Lalanne C."/>
            <person name="Gautier V."/>
            <person name="Ament-Velasquez S.L."/>
            <person name="Kruys A."/>
            <person name="Hutchinson M.I."/>
            <person name="Powell A.J."/>
            <person name="Barry K."/>
            <person name="Miller A.N."/>
            <person name="Grigoriev I.V."/>
            <person name="Debuchy R."/>
            <person name="Gladieux P."/>
            <person name="Hiltunen Thoren M."/>
            <person name="Johannesson H."/>
        </authorList>
    </citation>
    <scope>NUCLEOTIDE SEQUENCE</scope>
    <source>
        <strain evidence="2">CBS 103.79</strain>
    </source>
</reference>
<dbReference type="Proteomes" id="UP001303889">
    <property type="component" value="Unassembled WGS sequence"/>
</dbReference>
<reference evidence="2" key="2">
    <citation type="submission" date="2023-05" db="EMBL/GenBank/DDBJ databases">
        <authorList>
            <consortium name="Lawrence Berkeley National Laboratory"/>
            <person name="Steindorff A."/>
            <person name="Hensen N."/>
            <person name="Bonometti L."/>
            <person name="Westerberg I."/>
            <person name="Brannstrom I.O."/>
            <person name="Guillou S."/>
            <person name="Cros-Aarteil S."/>
            <person name="Calhoun S."/>
            <person name="Haridas S."/>
            <person name="Kuo A."/>
            <person name="Mondo S."/>
            <person name="Pangilinan J."/>
            <person name="Riley R."/>
            <person name="Labutti K."/>
            <person name="Andreopoulos B."/>
            <person name="Lipzen A."/>
            <person name="Chen C."/>
            <person name="Yanf M."/>
            <person name="Daum C."/>
            <person name="Ng V."/>
            <person name="Clum A."/>
            <person name="Ohm R."/>
            <person name="Martin F."/>
            <person name="Silar P."/>
            <person name="Natvig D."/>
            <person name="Lalanne C."/>
            <person name="Gautier V."/>
            <person name="Ament-Velasquez S.L."/>
            <person name="Kruys A."/>
            <person name="Hutchinson M.I."/>
            <person name="Powell A.J."/>
            <person name="Barry K."/>
            <person name="Miller A.N."/>
            <person name="Grigoriev I.V."/>
            <person name="Debuchy R."/>
            <person name="Gladieux P."/>
            <person name="Thoren M.H."/>
            <person name="Johannesson H."/>
        </authorList>
    </citation>
    <scope>NUCLEOTIDE SEQUENCE</scope>
    <source>
        <strain evidence="2">CBS 103.79</strain>
    </source>
</reference>
<keyword evidence="1" id="KW-0732">Signal</keyword>